<organism evidence="2 3">
    <name type="scientific">Thermoflavimicrobium daqui</name>
    <dbReference type="NCBI Taxonomy" id="2137476"/>
    <lineage>
        <taxon>Bacteria</taxon>
        <taxon>Bacillati</taxon>
        <taxon>Bacillota</taxon>
        <taxon>Bacilli</taxon>
        <taxon>Bacillales</taxon>
        <taxon>Thermoactinomycetaceae</taxon>
        <taxon>Thermoflavimicrobium</taxon>
    </lineage>
</organism>
<dbReference type="AlphaFoldDB" id="A0A364K665"/>
<dbReference type="Proteomes" id="UP000251213">
    <property type="component" value="Unassembled WGS sequence"/>
</dbReference>
<reference evidence="2 3" key="2">
    <citation type="submission" date="2018-06" db="EMBL/GenBank/DDBJ databases">
        <authorList>
            <person name="Zhirakovskaya E."/>
        </authorList>
    </citation>
    <scope>NUCLEOTIDE SEQUENCE [LARGE SCALE GENOMIC DNA]</scope>
    <source>
        <strain evidence="2 3">FBKL4.011</strain>
    </source>
</reference>
<dbReference type="InterPro" id="IPR010982">
    <property type="entry name" value="Lambda_DNA-bd_dom_sf"/>
</dbReference>
<gene>
    <name evidence="2" type="ORF">DL897_06400</name>
</gene>
<accession>A0A364K665</accession>
<reference evidence="2 3" key="1">
    <citation type="submission" date="2018-06" db="EMBL/GenBank/DDBJ databases">
        <title>Thermoflavimicrobium daqus sp. nov., a thermophilic microbe isolated from Moutai-flavour Daqu.</title>
        <authorList>
            <person name="Wang X."/>
            <person name="Zhou H."/>
        </authorList>
    </citation>
    <scope>NUCLEOTIDE SEQUENCE [LARGE SCALE GENOMIC DNA]</scope>
    <source>
        <strain evidence="2 3">FBKL4.011</strain>
    </source>
</reference>
<dbReference type="RefSeq" id="WP_113658316.1">
    <property type="nucleotide sequence ID" value="NZ_KZ845665.1"/>
</dbReference>
<dbReference type="EMBL" id="QJKK01000003">
    <property type="protein sequence ID" value="RAL25702.1"/>
    <property type="molecule type" value="Genomic_DNA"/>
</dbReference>
<proteinExistence type="predicted"/>
<evidence type="ECO:0000313" key="2">
    <source>
        <dbReference type="EMBL" id="RAL25702.1"/>
    </source>
</evidence>
<dbReference type="InterPro" id="IPR001387">
    <property type="entry name" value="Cro/C1-type_HTH"/>
</dbReference>
<dbReference type="Gene3D" id="1.10.260.40">
    <property type="entry name" value="lambda repressor-like DNA-binding domains"/>
    <property type="match status" value="1"/>
</dbReference>
<dbReference type="PROSITE" id="PS50943">
    <property type="entry name" value="HTH_CROC1"/>
    <property type="match status" value="1"/>
</dbReference>
<keyword evidence="3" id="KW-1185">Reference proteome</keyword>
<dbReference type="SMART" id="SM00530">
    <property type="entry name" value="HTH_XRE"/>
    <property type="match status" value="1"/>
</dbReference>
<feature type="domain" description="HTH cro/C1-type" evidence="1">
    <location>
        <begin position="8"/>
        <end position="62"/>
    </location>
</feature>
<evidence type="ECO:0000313" key="3">
    <source>
        <dbReference type="Proteomes" id="UP000251213"/>
    </source>
</evidence>
<dbReference type="SUPFAM" id="SSF47413">
    <property type="entry name" value="lambda repressor-like DNA-binding domains"/>
    <property type="match status" value="1"/>
</dbReference>
<protein>
    <submittedName>
        <fullName evidence="2">Transcriptional regulator</fullName>
    </submittedName>
</protein>
<name>A0A364K665_9BACL</name>
<sequence length="74" mass="8705">MKKKQFILQKYLDQLNWNQSVLSRESGVPTTVISRYLKGSRTYTIEYLIAIKEALQQNGITLHSIEDLFEKDRD</sequence>
<comment type="caution">
    <text evidence="2">The sequence shown here is derived from an EMBL/GenBank/DDBJ whole genome shotgun (WGS) entry which is preliminary data.</text>
</comment>
<dbReference type="GO" id="GO:0003677">
    <property type="term" value="F:DNA binding"/>
    <property type="evidence" value="ECO:0007669"/>
    <property type="project" value="InterPro"/>
</dbReference>
<evidence type="ECO:0000259" key="1">
    <source>
        <dbReference type="PROSITE" id="PS50943"/>
    </source>
</evidence>
<dbReference type="Pfam" id="PF01381">
    <property type="entry name" value="HTH_3"/>
    <property type="match status" value="1"/>
</dbReference>
<dbReference type="OrthoDB" id="2968479at2"/>
<dbReference type="CDD" id="cd00093">
    <property type="entry name" value="HTH_XRE"/>
    <property type="match status" value="1"/>
</dbReference>